<organism evidence="2 3">
    <name type="scientific">Anabaena sphaerica FACHB-251</name>
    <dbReference type="NCBI Taxonomy" id="2692883"/>
    <lineage>
        <taxon>Bacteria</taxon>
        <taxon>Bacillati</taxon>
        <taxon>Cyanobacteriota</taxon>
        <taxon>Cyanophyceae</taxon>
        <taxon>Nostocales</taxon>
        <taxon>Nostocaceae</taxon>
        <taxon>Anabaena</taxon>
    </lineage>
</organism>
<keyword evidence="1" id="KW-0812">Transmembrane</keyword>
<sequence>MQEITEFNSKLTKQRRNSTILVGILLTCGFSASIPMFSDSIKHTETLYCNVKSSCRGADIKRGVSYLVDKERRNQLFDNSIKVLKILPPEDEKAVLWGVASSLFLLSAYGISKALTDHQEKAVHSQFKMLKIRALENDLIEQTHIDLFGFTKSNQAEITKQVIARQTSETIQAMKSDGELQLDHLNGTLQGELSLKQHQLQLSELDKETAKNQLETAEIKRKLDKLSGTSKTEDTTKTTPNEQLKQSLINALKSHENSWLWYLVESFTPIIIHGKAGSYKSYTAAAIALLKHYLIDAKIESIADIDYDQNKNDAWKFLVPLEPNIYGQGIDWESYNDGYIAAIERSKHRTLKDNPIVSIWDELTNAKGKFDNAPNIVPFVIATPRKRNEHCILISHNLTQDCLGGCSGISEPIKTQTYRLNLKTTPQAKPLFKGILEGLVDADGNELEQHPVTLPDWLRPEKIYQHFNGKPIDFDS</sequence>
<evidence type="ECO:0000313" key="3">
    <source>
        <dbReference type="Proteomes" id="UP000662185"/>
    </source>
</evidence>
<protein>
    <submittedName>
        <fullName evidence="2">Uncharacterized protein</fullName>
    </submittedName>
</protein>
<keyword evidence="1" id="KW-1133">Transmembrane helix</keyword>
<dbReference type="Proteomes" id="UP000662185">
    <property type="component" value="Unassembled WGS sequence"/>
</dbReference>
<keyword evidence="3" id="KW-1185">Reference proteome</keyword>
<proteinExistence type="predicted"/>
<comment type="caution">
    <text evidence="2">The sequence shown here is derived from an EMBL/GenBank/DDBJ whole genome shotgun (WGS) entry which is preliminary data.</text>
</comment>
<feature type="transmembrane region" description="Helical" evidence="1">
    <location>
        <begin position="20"/>
        <end position="38"/>
    </location>
</feature>
<dbReference type="AlphaFoldDB" id="A0A926WM10"/>
<gene>
    <name evidence="2" type="ORF">H6G06_26860</name>
</gene>
<dbReference type="RefSeq" id="WP_190565112.1">
    <property type="nucleotide sequence ID" value="NZ_JACJQU010000042.1"/>
</dbReference>
<name>A0A926WM10_9NOST</name>
<keyword evidence="1" id="KW-0472">Membrane</keyword>
<evidence type="ECO:0000313" key="2">
    <source>
        <dbReference type="EMBL" id="MBD2296997.1"/>
    </source>
</evidence>
<reference evidence="3" key="1">
    <citation type="journal article" date="2020" name="ISME J.">
        <title>Comparative genomics reveals insights into cyanobacterial evolution and habitat adaptation.</title>
        <authorList>
            <person name="Chen M.Y."/>
            <person name="Teng W.K."/>
            <person name="Zhao L."/>
            <person name="Hu C.X."/>
            <person name="Zhou Y.K."/>
            <person name="Han B.P."/>
            <person name="Song L.R."/>
            <person name="Shu W.S."/>
        </authorList>
    </citation>
    <scope>NUCLEOTIDE SEQUENCE [LARGE SCALE GENOMIC DNA]</scope>
    <source>
        <strain evidence="3">FACHB-251</strain>
    </source>
</reference>
<dbReference type="EMBL" id="JACJQU010000042">
    <property type="protein sequence ID" value="MBD2296997.1"/>
    <property type="molecule type" value="Genomic_DNA"/>
</dbReference>
<evidence type="ECO:0000256" key="1">
    <source>
        <dbReference type="SAM" id="Phobius"/>
    </source>
</evidence>
<accession>A0A926WM10</accession>